<dbReference type="Proteomes" id="UP001303046">
    <property type="component" value="Unassembled WGS sequence"/>
</dbReference>
<organism evidence="1 2">
    <name type="scientific">Necator americanus</name>
    <name type="common">Human hookworm</name>
    <dbReference type="NCBI Taxonomy" id="51031"/>
    <lineage>
        <taxon>Eukaryota</taxon>
        <taxon>Metazoa</taxon>
        <taxon>Ecdysozoa</taxon>
        <taxon>Nematoda</taxon>
        <taxon>Chromadorea</taxon>
        <taxon>Rhabditida</taxon>
        <taxon>Rhabditina</taxon>
        <taxon>Rhabditomorpha</taxon>
        <taxon>Strongyloidea</taxon>
        <taxon>Ancylostomatidae</taxon>
        <taxon>Bunostominae</taxon>
        <taxon>Necator</taxon>
    </lineage>
</organism>
<protein>
    <submittedName>
        <fullName evidence="1">Uncharacterized protein</fullName>
    </submittedName>
</protein>
<keyword evidence="2" id="KW-1185">Reference proteome</keyword>
<proteinExistence type="predicted"/>
<sequence>MTTNFWQFLDRIRFPKYEWDEDDDCYSHDEDNRRCWADLNELQTCFDTFWFIICPSIAACYKCCVRICVISRSASLRLCYH</sequence>
<dbReference type="EMBL" id="JAVFWL010000002">
    <property type="protein sequence ID" value="KAK6733000.1"/>
    <property type="molecule type" value="Genomic_DNA"/>
</dbReference>
<name>A0ABR1C492_NECAM</name>
<reference evidence="1 2" key="1">
    <citation type="submission" date="2023-08" db="EMBL/GenBank/DDBJ databases">
        <title>A Necator americanus chromosomal reference genome.</title>
        <authorList>
            <person name="Ilik V."/>
            <person name="Petrzelkova K.J."/>
            <person name="Pardy F."/>
            <person name="Fuh T."/>
            <person name="Niatou-Singa F.S."/>
            <person name="Gouil Q."/>
            <person name="Baker L."/>
            <person name="Ritchie M.E."/>
            <person name="Jex A.R."/>
            <person name="Gazzola D."/>
            <person name="Li H."/>
            <person name="Toshio Fujiwara R."/>
            <person name="Zhan B."/>
            <person name="Aroian R.V."/>
            <person name="Pafco B."/>
            <person name="Schwarz E.M."/>
        </authorList>
    </citation>
    <scope>NUCLEOTIDE SEQUENCE [LARGE SCALE GENOMIC DNA]</scope>
    <source>
        <strain evidence="1 2">Aroian</strain>
        <tissue evidence="1">Whole animal</tissue>
    </source>
</reference>
<evidence type="ECO:0000313" key="1">
    <source>
        <dbReference type="EMBL" id="KAK6733000.1"/>
    </source>
</evidence>
<evidence type="ECO:0000313" key="2">
    <source>
        <dbReference type="Proteomes" id="UP001303046"/>
    </source>
</evidence>
<gene>
    <name evidence="1" type="primary">Necator_chrII.g4816</name>
    <name evidence="1" type="ORF">RB195_017024</name>
</gene>
<accession>A0ABR1C492</accession>
<comment type="caution">
    <text evidence="1">The sequence shown here is derived from an EMBL/GenBank/DDBJ whole genome shotgun (WGS) entry which is preliminary data.</text>
</comment>